<sequence length="438" mass="46853">MLLSILTLTNLLGLATSQQAGTVTTERHPKLFWQECLASGACINIQGEVTVDADWRWAYDKHSYDDCHTGNGWNRHVCRNGQSCADRCSLGGADYAGRFGVSTCGSSLMLGFTNGDDDDVNMGSRLYLMASPTKYQMFTLLGNEFAFDVDTSGLGCGMNGAIYFVSMDEDGGMARHPGNKAGAKYGTGYCDAQCPREVRFLNGEANVGNEYGSCCSEVDVWQANAVSTGFTAHPCEIAGQRRCKGGKECSEACGPEACSFDPFRLGHRGFYGPGARYAVDSTRRLTVVTQFVKGTDGGLAEIRRFYVQNGRVIPNVDIAGGSNGSSSNKASAAGSGFTGSLCRPAGNGDAFVENDGMARLGRAISQPMVLAMALWDDYRPNVLWPDTSFATDPPGSECDVTTGVPSEIEPEGTRQANNNYVIFSNIRFGPIGSTFRPA</sequence>
<dbReference type="Proteomes" id="UP001600064">
    <property type="component" value="Unassembled WGS sequence"/>
</dbReference>
<dbReference type="Gene3D" id="2.70.100.10">
    <property type="entry name" value="Glycoside hydrolase, family 7, domain"/>
    <property type="match status" value="1"/>
</dbReference>
<dbReference type="SUPFAM" id="SSF49899">
    <property type="entry name" value="Concanavalin A-like lectins/glucanases"/>
    <property type="match status" value="1"/>
</dbReference>
<feature type="chain" id="PRO_5045403856" description="Glucanase" evidence="10">
    <location>
        <begin position="18"/>
        <end position="438"/>
    </location>
</feature>
<dbReference type="InterPro" id="IPR037019">
    <property type="entry name" value="Glyco_hydro_7_sf"/>
</dbReference>
<evidence type="ECO:0000256" key="2">
    <source>
        <dbReference type="ARBA" id="ARBA00006044"/>
    </source>
</evidence>
<evidence type="ECO:0000256" key="6">
    <source>
        <dbReference type="ARBA" id="ARBA00023277"/>
    </source>
</evidence>
<keyword evidence="8 9" id="KW-0624">Polysaccharide degradation</keyword>
<accession>A0ABR4D4C9</accession>
<evidence type="ECO:0000256" key="5">
    <source>
        <dbReference type="ARBA" id="ARBA00023001"/>
    </source>
</evidence>
<comment type="caution">
    <text evidence="11">The sequence shown here is derived from an EMBL/GenBank/DDBJ whole genome shotgun (WGS) entry which is preliminary data.</text>
</comment>
<name>A0ABR4D4C9_9PEZI</name>
<dbReference type="CDD" id="cd07999">
    <property type="entry name" value="GH7_CBH_EG"/>
    <property type="match status" value="1"/>
</dbReference>
<gene>
    <name evidence="11" type="ORF">VTJ83DRAFT_7369</name>
</gene>
<keyword evidence="5 9" id="KW-0136">Cellulose degradation</keyword>
<dbReference type="PANTHER" id="PTHR33753:SF2">
    <property type="entry name" value="GLYCOSIDE HYDROLASE FAMILY 7 PROTEIN"/>
    <property type="match status" value="1"/>
</dbReference>
<protein>
    <recommendedName>
        <fullName evidence="9">Glucanase</fullName>
        <ecNumber evidence="9">3.2.1.-</ecNumber>
    </recommendedName>
</protein>
<comment type="similarity">
    <text evidence="2 9">Belongs to the glycosyl hydrolase 7 (cellulase C) family.</text>
</comment>
<dbReference type="EMBL" id="JAZGUE010000007">
    <property type="protein sequence ID" value="KAL2264859.1"/>
    <property type="molecule type" value="Genomic_DNA"/>
</dbReference>
<evidence type="ECO:0000313" key="12">
    <source>
        <dbReference type="Proteomes" id="UP001600064"/>
    </source>
</evidence>
<evidence type="ECO:0000256" key="1">
    <source>
        <dbReference type="ARBA" id="ARBA00001641"/>
    </source>
</evidence>
<evidence type="ECO:0000256" key="4">
    <source>
        <dbReference type="ARBA" id="ARBA00022801"/>
    </source>
</evidence>
<keyword evidence="6" id="KW-0119">Carbohydrate metabolism</keyword>
<evidence type="ECO:0000256" key="10">
    <source>
        <dbReference type="SAM" id="SignalP"/>
    </source>
</evidence>
<keyword evidence="3 10" id="KW-0732">Signal</keyword>
<evidence type="ECO:0000313" key="11">
    <source>
        <dbReference type="EMBL" id="KAL2264859.1"/>
    </source>
</evidence>
<keyword evidence="4 9" id="KW-0378">Hydrolase</keyword>
<dbReference type="PANTHER" id="PTHR33753">
    <property type="entry name" value="1,4-BETA-D-GLUCAN CELLOBIOHYDROLASE B"/>
    <property type="match status" value="1"/>
</dbReference>
<evidence type="ECO:0000256" key="7">
    <source>
        <dbReference type="ARBA" id="ARBA00023295"/>
    </source>
</evidence>
<reference evidence="11 12" key="1">
    <citation type="journal article" date="2024" name="Commun. Biol.">
        <title>Comparative genomic analysis of thermophilic fungi reveals convergent evolutionary adaptations and gene losses.</title>
        <authorList>
            <person name="Steindorff A.S."/>
            <person name="Aguilar-Pontes M.V."/>
            <person name="Robinson A.J."/>
            <person name="Andreopoulos B."/>
            <person name="LaButti K."/>
            <person name="Kuo A."/>
            <person name="Mondo S."/>
            <person name="Riley R."/>
            <person name="Otillar R."/>
            <person name="Haridas S."/>
            <person name="Lipzen A."/>
            <person name="Grimwood J."/>
            <person name="Schmutz J."/>
            <person name="Clum A."/>
            <person name="Reid I.D."/>
            <person name="Moisan M.C."/>
            <person name="Butler G."/>
            <person name="Nguyen T.T.M."/>
            <person name="Dewar K."/>
            <person name="Conant G."/>
            <person name="Drula E."/>
            <person name="Henrissat B."/>
            <person name="Hansel C."/>
            <person name="Singer S."/>
            <person name="Hutchinson M.I."/>
            <person name="de Vries R.P."/>
            <person name="Natvig D.O."/>
            <person name="Powell A.J."/>
            <person name="Tsang A."/>
            <person name="Grigoriev I.V."/>
        </authorList>
    </citation>
    <scope>NUCLEOTIDE SEQUENCE [LARGE SCALE GENOMIC DNA]</scope>
    <source>
        <strain evidence="11 12">ATCC 22073</strain>
    </source>
</reference>
<feature type="signal peptide" evidence="10">
    <location>
        <begin position="1"/>
        <end position="17"/>
    </location>
</feature>
<keyword evidence="7 9" id="KW-0326">Glycosidase</keyword>
<evidence type="ECO:0000256" key="8">
    <source>
        <dbReference type="ARBA" id="ARBA00023326"/>
    </source>
</evidence>
<dbReference type="PRINTS" id="PR00734">
    <property type="entry name" value="GLHYDRLASE7"/>
</dbReference>
<comment type="catalytic activity">
    <reaction evidence="1">
        <text>Hydrolysis of (1-&gt;4)-beta-D-glucosidic linkages in cellulose and cellotetraose, releasing cellobiose from the non-reducing ends of the chains.</text>
        <dbReference type="EC" id="3.2.1.91"/>
    </reaction>
</comment>
<dbReference type="RefSeq" id="XP_070863586.1">
    <property type="nucleotide sequence ID" value="XM_071014183.1"/>
</dbReference>
<evidence type="ECO:0000256" key="9">
    <source>
        <dbReference type="RuleBase" id="RU361164"/>
    </source>
</evidence>
<dbReference type="EC" id="3.2.1.-" evidence="9"/>
<dbReference type="GeneID" id="98128827"/>
<proteinExistence type="inferred from homology"/>
<dbReference type="InterPro" id="IPR013320">
    <property type="entry name" value="ConA-like_dom_sf"/>
</dbReference>
<dbReference type="Pfam" id="PF00840">
    <property type="entry name" value="Glyco_hydro_7"/>
    <property type="match status" value="1"/>
</dbReference>
<evidence type="ECO:0000256" key="3">
    <source>
        <dbReference type="ARBA" id="ARBA00022729"/>
    </source>
</evidence>
<organism evidence="11 12">
    <name type="scientific">Remersonia thermophila</name>
    <dbReference type="NCBI Taxonomy" id="72144"/>
    <lineage>
        <taxon>Eukaryota</taxon>
        <taxon>Fungi</taxon>
        <taxon>Dikarya</taxon>
        <taxon>Ascomycota</taxon>
        <taxon>Pezizomycotina</taxon>
        <taxon>Sordariomycetes</taxon>
        <taxon>Sordariomycetidae</taxon>
        <taxon>Sordariales</taxon>
        <taxon>Sordariales incertae sedis</taxon>
        <taxon>Remersonia</taxon>
    </lineage>
</organism>
<keyword evidence="12" id="KW-1185">Reference proteome</keyword>
<dbReference type="InterPro" id="IPR001722">
    <property type="entry name" value="Glyco_hydro_7"/>
</dbReference>